<name>A0A8S9G1H4_BRACR</name>
<comment type="caution">
    <text evidence="1">The sequence shown here is derived from an EMBL/GenBank/DDBJ whole genome shotgun (WGS) entry which is preliminary data.</text>
</comment>
<evidence type="ECO:0000313" key="2">
    <source>
        <dbReference type="Proteomes" id="UP000712281"/>
    </source>
</evidence>
<dbReference type="AlphaFoldDB" id="A0A8S9G1H4"/>
<accession>A0A8S9G1H4</accession>
<evidence type="ECO:0000313" key="1">
    <source>
        <dbReference type="EMBL" id="KAF2538526.1"/>
    </source>
</evidence>
<protein>
    <submittedName>
        <fullName evidence="1">Uncharacterized protein</fullName>
    </submittedName>
</protein>
<dbReference type="EMBL" id="QGKW02002228">
    <property type="protein sequence ID" value="KAF2538526.1"/>
    <property type="molecule type" value="Genomic_DNA"/>
</dbReference>
<gene>
    <name evidence="1" type="ORF">F2Q68_00020174</name>
</gene>
<organism evidence="1 2">
    <name type="scientific">Brassica cretica</name>
    <name type="common">Mustard</name>
    <dbReference type="NCBI Taxonomy" id="69181"/>
    <lineage>
        <taxon>Eukaryota</taxon>
        <taxon>Viridiplantae</taxon>
        <taxon>Streptophyta</taxon>
        <taxon>Embryophyta</taxon>
        <taxon>Tracheophyta</taxon>
        <taxon>Spermatophyta</taxon>
        <taxon>Magnoliopsida</taxon>
        <taxon>eudicotyledons</taxon>
        <taxon>Gunneridae</taxon>
        <taxon>Pentapetalae</taxon>
        <taxon>rosids</taxon>
        <taxon>malvids</taxon>
        <taxon>Brassicales</taxon>
        <taxon>Brassicaceae</taxon>
        <taxon>Brassiceae</taxon>
        <taxon>Brassica</taxon>
    </lineage>
</organism>
<dbReference type="Proteomes" id="UP000712281">
    <property type="component" value="Unassembled WGS sequence"/>
</dbReference>
<proteinExistence type="predicted"/>
<reference evidence="1" key="1">
    <citation type="submission" date="2019-12" db="EMBL/GenBank/DDBJ databases">
        <title>Genome sequencing and annotation of Brassica cretica.</title>
        <authorList>
            <person name="Studholme D.J."/>
            <person name="Sarris P.F."/>
        </authorList>
    </citation>
    <scope>NUCLEOTIDE SEQUENCE</scope>
    <source>
        <strain evidence="1">PFS-001/15</strain>
        <tissue evidence="1">Leaf</tissue>
    </source>
</reference>
<sequence length="119" mass="13208">MFRWCFPGDGGYPRSIVTVLNAGGGGFLRSTVAALASEKGRLIQLCLRRLLVTKSGGLQSSALPSWNPSQVWVRGPLRRRSRLMMKFSGNGEDVQEEDSSGSRLACLRFVVIHSRRRSR</sequence>